<sequence length="221" mass="24719">MNAICFTFPSSPPGHAAWVADPSCRGTFNITLLCLSTTIICIWSSVHRDIPLQRLSVFRSLLRNVPFVLVALFAPELLFYFALNQFLVARNLVRQYPFTLKHGFYATMGGFAFKKSVSEDGRWCSRPQKLTIKGVKFVMQHAPDLIPDIPITSITDRSKSNSLGKTLLAVQVAWFCLNCASRLAECLPLSLLEVSTLAHGLFTLSSYAMWWSKPLSVEEPT</sequence>
<feature type="transmembrane region" description="Helical" evidence="1">
    <location>
        <begin position="67"/>
        <end position="87"/>
    </location>
</feature>
<dbReference type="EMBL" id="KQ085949">
    <property type="protein sequence ID" value="KLO14048.1"/>
    <property type="molecule type" value="Genomic_DNA"/>
</dbReference>
<protein>
    <submittedName>
        <fullName evidence="2">Uncharacterized protein</fullName>
    </submittedName>
</protein>
<dbReference type="OrthoDB" id="3029001at2759"/>
<feature type="transmembrane region" description="Helical" evidence="1">
    <location>
        <begin position="26"/>
        <end position="46"/>
    </location>
</feature>
<dbReference type="InParanoid" id="A0A0H2RX88"/>
<evidence type="ECO:0000256" key="1">
    <source>
        <dbReference type="SAM" id="Phobius"/>
    </source>
</evidence>
<keyword evidence="3" id="KW-1185">Reference proteome</keyword>
<proteinExistence type="predicted"/>
<keyword evidence="1" id="KW-0472">Membrane</keyword>
<keyword evidence="1" id="KW-1133">Transmembrane helix</keyword>
<name>A0A0H2RX88_9AGAM</name>
<dbReference type="Proteomes" id="UP000053477">
    <property type="component" value="Unassembled WGS sequence"/>
</dbReference>
<gene>
    <name evidence="2" type="ORF">SCHPADRAFT_827007</name>
</gene>
<dbReference type="PANTHER" id="PTHR35043:SF9">
    <property type="match status" value="1"/>
</dbReference>
<accession>A0A0H2RX88</accession>
<evidence type="ECO:0000313" key="3">
    <source>
        <dbReference type="Proteomes" id="UP000053477"/>
    </source>
</evidence>
<dbReference type="AlphaFoldDB" id="A0A0H2RX88"/>
<dbReference type="STRING" id="27342.A0A0H2RX88"/>
<evidence type="ECO:0000313" key="2">
    <source>
        <dbReference type="EMBL" id="KLO14048.1"/>
    </source>
</evidence>
<dbReference type="PANTHER" id="PTHR35043">
    <property type="entry name" value="TRANSCRIPTION FACTOR DOMAIN-CONTAINING PROTEIN"/>
    <property type="match status" value="1"/>
</dbReference>
<reference evidence="2 3" key="1">
    <citation type="submission" date="2015-04" db="EMBL/GenBank/DDBJ databases">
        <title>Complete genome sequence of Schizopora paradoxa KUC8140, a cosmopolitan wood degrader in East Asia.</title>
        <authorList>
            <consortium name="DOE Joint Genome Institute"/>
            <person name="Min B."/>
            <person name="Park H."/>
            <person name="Jang Y."/>
            <person name="Kim J.-J."/>
            <person name="Kim K.H."/>
            <person name="Pangilinan J."/>
            <person name="Lipzen A."/>
            <person name="Riley R."/>
            <person name="Grigoriev I.V."/>
            <person name="Spatafora J.W."/>
            <person name="Choi I.-G."/>
        </authorList>
    </citation>
    <scope>NUCLEOTIDE SEQUENCE [LARGE SCALE GENOMIC DNA]</scope>
    <source>
        <strain evidence="2 3">KUC8140</strain>
    </source>
</reference>
<organism evidence="2 3">
    <name type="scientific">Schizopora paradoxa</name>
    <dbReference type="NCBI Taxonomy" id="27342"/>
    <lineage>
        <taxon>Eukaryota</taxon>
        <taxon>Fungi</taxon>
        <taxon>Dikarya</taxon>
        <taxon>Basidiomycota</taxon>
        <taxon>Agaricomycotina</taxon>
        <taxon>Agaricomycetes</taxon>
        <taxon>Hymenochaetales</taxon>
        <taxon>Schizoporaceae</taxon>
        <taxon>Schizopora</taxon>
    </lineage>
</organism>
<keyword evidence="1" id="KW-0812">Transmembrane</keyword>
<feature type="non-terminal residue" evidence="2">
    <location>
        <position position="221"/>
    </location>
</feature>